<comment type="caution">
    <text evidence="2">The sequence shown here is derived from an EMBL/GenBank/DDBJ whole genome shotgun (WGS) entry which is preliminary data.</text>
</comment>
<feature type="transmembrane region" description="Helical" evidence="1">
    <location>
        <begin position="88"/>
        <end position="106"/>
    </location>
</feature>
<accession>A0A2T4YZC2</accession>
<feature type="transmembrane region" description="Helical" evidence="1">
    <location>
        <begin position="113"/>
        <end position="130"/>
    </location>
</feature>
<evidence type="ECO:0008006" key="4">
    <source>
        <dbReference type="Google" id="ProtNLM"/>
    </source>
</evidence>
<sequence>MGSLLAPLTDPGRIPPLKAVVIGVLLLAVPLAWWTILRLAGTSVPAPAPSGLSMTLIVVAALVVAPLLETAILLVLHWLMVVRFGADRSTFVLAAVATAVVAHLPLTLVRTPVTAAIFVVFALVYAGWFASRGWRWAFLGAALAHATYNAGSLALSPVFAWLLRPA</sequence>
<dbReference type="AlphaFoldDB" id="A0A2T4YZC2"/>
<organism evidence="2 3">
    <name type="scientific">Phreatobacter oligotrophus</name>
    <dbReference type="NCBI Taxonomy" id="1122261"/>
    <lineage>
        <taxon>Bacteria</taxon>
        <taxon>Pseudomonadati</taxon>
        <taxon>Pseudomonadota</taxon>
        <taxon>Alphaproteobacteria</taxon>
        <taxon>Hyphomicrobiales</taxon>
        <taxon>Phreatobacteraceae</taxon>
        <taxon>Phreatobacter</taxon>
    </lineage>
</organism>
<protein>
    <recommendedName>
        <fullName evidence="4">CAAX prenyl protease-like protein</fullName>
    </recommendedName>
</protein>
<dbReference type="EMBL" id="PZZL01000008">
    <property type="protein sequence ID" value="PTM52338.1"/>
    <property type="molecule type" value="Genomic_DNA"/>
</dbReference>
<dbReference type="RefSeq" id="WP_108178717.1">
    <property type="nucleotide sequence ID" value="NZ_PZZL01000008.1"/>
</dbReference>
<reference evidence="2 3" key="1">
    <citation type="submission" date="2018-04" db="EMBL/GenBank/DDBJ databases">
        <title>Genomic Encyclopedia of Archaeal and Bacterial Type Strains, Phase II (KMG-II): from individual species to whole genera.</title>
        <authorList>
            <person name="Goeker M."/>
        </authorList>
    </citation>
    <scope>NUCLEOTIDE SEQUENCE [LARGE SCALE GENOMIC DNA]</scope>
    <source>
        <strain evidence="2 3">DSM 25521</strain>
    </source>
</reference>
<keyword evidence="1" id="KW-0472">Membrane</keyword>
<proteinExistence type="predicted"/>
<dbReference type="Proteomes" id="UP000241808">
    <property type="component" value="Unassembled WGS sequence"/>
</dbReference>
<name>A0A2T4YZC2_9HYPH</name>
<dbReference type="OrthoDB" id="8480806at2"/>
<evidence type="ECO:0000313" key="3">
    <source>
        <dbReference type="Proteomes" id="UP000241808"/>
    </source>
</evidence>
<evidence type="ECO:0000256" key="1">
    <source>
        <dbReference type="SAM" id="Phobius"/>
    </source>
</evidence>
<feature type="transmembrane region" description="Helical" evidence="1">
    <location>
        <begin position="136"/>
        <end position="163"/>
    </location>
</feature>
<feature type="transmembrane region" description="Helical" evidence="1">
    <location>
        <begin position="20"/>
        <end position="40"/>
    </location>
</feature>
<feature type="transmembrane region" description="Helical" evidence="1">
    <location>
        <begin position="52"/>
        <end position="76"/>
    </location>
</feature>
<evidence type="ECO:0000313" key="2">
    <source>
        <dbReference type="EMBL" id="PTM52338.1"/>
    </source>
</evidence>
<gene>
    <name evidence="2" type="ORF">C8P69_108138</name>
</gene>
<keyword evidence="1" id="KW-1133">Transmembrane helix</keyword>
<keyword evidence="1" id="KW-0812">Transmembrane</keyword>
<keyword evidence="3" id="KW-1185">Reference proteome</keyword>